<dbReference type="EMBL" id="JAGKSB010000001">
    <property type="protein sequence ID" value="MBP3942160.1"/>
    <property type="molecule type" value="Genomic_DNA"/>
</dbReference>
<protein>
    <submittedName>
        <fullName evidence="1">PqqD family protein</fullName>
    </submittedName>
</protein>
<dbReference type="InterPro" id="IPR041881">
    <property type="entry name" value="PqqD_sf"/>
</dbReference>
<accession>A0A8T4H4S3</accession>
<proteinExistence type="predicted"/>
<comment type="caution">
    <text evidence="1">The sequence shown here is derived from an EMBL/GenBank/DDBJ whole genome shotgun (WGS) entry which is preliminary data.</text>
</comment>
<keyword evidence="2" id="KW-1185">Reference proteome</keyword>
<dbReference type="InterPro" id="IPR008792">
    <property type="entry name" value="PQQD"/>
</dbReference>
<reference evidence="1" key="1">
    <citation type="submission" date="2021-03" db="EMBL/GenBank/DDBJ databases">
        <authorList>
            <person name="Lu T."/>
            <person name="Wang Q."/>
            <person name="Han X."/>
        </authorList>
    </citation>
    <scope>NUCLEOTIDE SEQUENCE</scope>
    <source>
        <strain evidence="1">WQ 2009</strain>
    </source>
</reference>
<organism evidence="1 2">
    <name type="scientific">Rhinopithecimicrobium faecis</name>
    <dbReference type="NCBI Taxonomy" id="2820698"/>
    <lineage>
        <taxon>Bacteria</taxon>
        <taxon>Pseudomonadati</taxon>
        <taxon>Bacteroidota</taxon>
        <taxon>Sphingobacteriia</taxon>
        <taxon>Sphingobacteriales</taxon>
        <taxon>Sphingobacteriaceae</taxon>
        <taxon>Rhinopithecimicrobium</taxon>
    </lineage>
</organism>
<dbReference type="Gene3D" id="1.10.10.1150">
    <property type="entry name" value="Coenzyme PQQ synthesis protein D (PqqD)"/>
    <property type="match status" value="1"/>
</dbReference>
<evidence type="ECO:0000313" key="2">
    <source>
        <dbReference type="Proteomes" id="UP000679691"/>
    </source>
</evidence>
<dbReference type="AlphaFoldDB" id="A0A8T4H4S3"/>
<sequence>MKLRNDLILRHVGDDHIIVDPGQDMVDMSKVFNLNETAAWLWEELSDQEFDQVTIKNLLLERYEVTDSQANKDADYLLQYFVDQGLTE</sequence>
<name>A0A8T4H4S3_9SPHI</name>
<dbReference type="Proteomes" id="UP000679691">
    <property type="component" value="Unassembled WGS sequence"/>
</dbReference>
<dbReference type="Pfam" id="PF05402">
    <property type="entry name" value="PqqD"/>
    <property type="match status" value="1"/>
</dbReference>
<dbReference type="RefSeq" id="WP_353545641.1">
    <property type="nucleotide sequence ID" value="NZ_JAGKSB010000001.1"/>
</dbReference>
<gene>
    <name evidence="1" type="ORF">J5U18_01035</name>
</gene>
<evidence type="ECO:0000313" key="1">
    <source>
        <dbReference type="EMBL" id="MBP3942160.1"/>
    </source>
</evidence>